<sequence length="279" mass="32362">MKIVRVLNTNAVVSTDRQGKEIIITGAGIGFKKKKGEELDKSLVEKIYCLQSEEDNHRLQQVVREISEKYLETAGKVVVSARNAGLKVRDTLYVTLTDHINSAVERYQNGISLKNMMRHEIRKFYPQEYRIGCQAIEWIEKKTGIDLGEDEAAFIAMHIVSSEFETSEVSDVQKITELINAIIKIVKMHFKIDFDEDSVSYQRFLTHLKFFSARVMDGEVYQDSMEEIYRAMVVQNSRAYTGVEKVAQFIEKQYGYRLSIDEELYLLIHIKRILDEQQE</sequence>
<dbReference type="NCBIfam" id="NF046042">
    <property type="entry name" value="LicT"/>
    <property type="match status" value="1"/>
</dbReference>
<keyword evidence="4" id="KW-1185">Reference proteome</keyword>
<feature type="domain" description="PRD" evidence="2">
    <location>
        <begin position="54"/>
        <end position="169"/>
    </location>
</feature>
<dbReference type="Gene3D" id="2.30.24.10">
    <property type="entry name" value="CAT RNA-binding domain"/>
    <property type="match status" value="1"/>
</dbReference>
<dbReference type="RefSeq" id="WP_087252247.1">
    <property type="nucleotide sequence ID" value="NZ_BSBO01000016.1"/>
</dbReference>
<evidence type="ECO:0000256" key="1">
    <source>
        <dbReference type="ARBA" id="ARBA00022737"/>
    </source>
</evidence>
<reference evidence="3 4" key="1">
    <citation type="journal article" date="2023" name="Int. J. Syst. Evol. Microbiol.">
        <title>Sellimonas catena sp. nov., isolated from human faeces.</title>
        <authorList>
            <person name="Hisatomi A."/>
            <person name="Ohkuma M."/>
            <person name="Sakamoto M."/>
        </authorList>
    </citation>
    <scope>NUCLEOTIDE SEQUENCE [LARGE SCALE GENOMIC DNA]</scope>
    <source>
        <strain evidence="3 4">12EGH17</strain>
    </source>
</reference>
<dbReference type="SMART" id="SM01061">
    <property type="entry name" value="CAT_RBD"/>
    <property type="match status" value="1"/>
</dbReference>
<dbReference type="EMBL" id="BSBO01000016">
    <property type="protein sequence ID" value="GLG04545.1"/>
    <property type="molecule type" value="Genomic_DNA"/>
</dbReference>
<evidence type="ECO:0000259" key="2">
    <source>
        <dbReference type="PROSITE" id="PS51372"/>
    </source>
</evidence>
<dbReference type="PROSITE" id="PS51372">
    <property type="entry name" value="PRD_2"/>
    <property type="match status" value="2"/>
</dbReference>
<protein>
    <submittedName>
        <fullName evidence="3">Transcription antiterminator LicT</fullName>
    </submittedName>
</protein>
<accession>A0A9W6C8C9</accession>
<feature type="domain" description="PRD" evidence="2">
    <location>
        <begin position="170"/>
        <end position="279"/>
    </location>
</feature>
<dbReference type="AlphaFoldDB" id="A0A9W6C8C9"/>
<proteinExistence type="predicted"/>
<dbReference type="PANTHER" id="PTHR30185:SF15">
    <property type="entry name" value="CRYPTIC BETA-GLUCOSIDE BGL OPERON ANTITERMINATOR"/>
    <property type="match status" value="1"/>
</dbReference>
<dbReference type="InterPro" id="IPR036650">
    <property type="entry name" value="CAT_RNA-bd_dom_sf"/>
</dbReference>
<keyword evidence="1" id="KW-0677">Repeat</keyword>
<comment type="caution">
    <text evidence="3">The sequence shown here is derived from an EMBL/GenBank/DDBJ whole genome shotgun (WGS) entry which is preliminary data.</text>
</comment>
<dbReference type="GO" id="GO:0006355">
    <property type="term" value="P:regulation of DNA-templated transcription"/>
    <property type="evidence" value="ECO:0007669"/>
    <property type="project" value="InterPro"/>
</dbReference>
<name>A0A9W6C8C9_9FIRM</name>
<dbReference type="SUPFAM" id="SSF50151">
    <property type="entry name" value="SacY-like RNA-binding domain"/>
    <property type="match status" value="1"/>
</dbReference>
<organism evidence="3 4">
    <name type="scientific">Sellimonas catena</name>
    <dbReference type="NCBI Taxonomy" id="2994035"/>
    <lineage>
        <taxon>Bacteria</taxon>
        <taxon>Bacillati</taxon>
        <taxon>Bacillota</taxon>
        <taxon>Clostridia</taxon>
        <taxon>Lachnospirales</taxon>
        <taxon>Lachnospiraceae</taxon>
        <taxon>Sellimonas</taxon>
    </lineage>
</organism>
<dbReference type="Gene3D" id="1.10.1790.10">
    <property type="entry name" value="PRD domain"/>
    <property type="match status" value="2"/>
</dbReference>
<dbReference type="SUPFAM" id="SSF63520">
    <property type="entry name" value="PTS-regulatory domain, PRD"/>
    <property type="match status" value="2"/>
</dbReference>
<dbReference type="InterPro" id="IPR036634">
    <property type="entry name" value="PRD_sf"/>
</dbReference>
<dbReference type="InterPro" id="IPR050661">
    <property type="entry name" value="BglG_antiterminators"/>
</dbReference>
<dbReference type="InterPro" id="IPR004341">
    <property type="entry name" value="CAT_RNA-bd_dom"/>
</dbReference>
<dbReference type="InterPro" id="IPR011608">
    <property type="entry name" value="PRD"/>
</dbReference>
<evidence type="ECO:0000313" key="3">
    <source>
        <dbReference type="EMBL" id="GLG04545.1"/>
    </source>
</evidence>
<dbReference type="GO" id="GO:0003723">
    <property type="term" value="F:RNA binding"/>
    <property type="evidence" value="ECO:0007669"/>
    <property type="project" value="InterPro"/>
</dbReference>
<dbReference type="Pfam" id="PF00874">
    <property type="entry name" value="PRD"/>
    <property type="match status" value="2"/>
</dbReference>
<evidence type="ECO:0000313" key="4">
    <source>
        <dbReference type="Proteomes" id="UP001145145"/>
    </source>
</evidence>
<dbReference type="Pfam" id="PF03123">
    <property type="entry name" value="CAT_RBD"/>
    <property type="match status" value="1"/>
</dbReference>
<dbReference type="PANTHER" id="PTHR30185">
    <property type="entry name" value="CRYPTIC BETA-GLUCOSIDE BGL OPERON ANTITERMINATOR"/>
    <property type="match status" value="1"/>
</dbReference>
<gene>
    <name evidence="3" type="primary">bglG</name>
    <name evidence="3" type="ORF">Selli1_17190</name>
</gene>
<dbReference type="Proteomes" id="UP001145145">
    <property type="component" value="Unassembled WGS sequence"/>
</dbReference>